<reference evidence="8 9" key="1">
    <citation type="submission" date="2012-09" db="EMBL/GenBank/DDBJ databases">
        <title>The Genome Sequence of Actinobaculum massiliae ACS-171-V-COL2.</title>
        <authorList>
            <consortium name="The Broad Institute Genome Sequencing Platform"/>
            <person name="Earl A."/>
            <person name="Ward D."/>
            <person name="Feldgarden M."/>
            <person name="Gevers D."/>
            <person name="Saerens B."/>
            <person name="Vaneechoutte M."/>
            <person name="Walker B."/>
            <person name="Young S.K."/>
            <person name="Zeng Q."/>
            <person name="Gargeya S."/>
            <person name="Fitzgerald M."/>
            <person name="Haas B."/>
            <person name="Abouelleil A."/>
            <person name="Alvarado L."/>
            <person name="Arachchi H.M."/>
            <person name="Berlin A."/>
            <person name="Chapman S.B."/>
            <person name="Goldberg J."/>
            <person name="Griggs A."/>
            <person name="Gujja S."/>
            <person name="Hansen M."/>
            <person name="Howarth C."/>
            <person name="Imamovic A."/>
            <person name="Larimer J."/>
            <person name="McCowen C."/>
            <person name="Montmayeur A."/>
            <person name="Murphy C."/>
            <person name="Neiman D."/>
            <person name="Pearson M."/>
            <person name="Priest M."/>
            <person name="Roberts A."/>
            <person name="Saif S."/>
            <person name="Shea T."/>
            <person name="Sisk P."/>
            <person name="Sykes S."/>
            <person name="Wortman J."/>
            <person name="Nusbaum C."/>
            <person name="Birren B."/>
        </authorList>
    </citation>
    <scope>NUCLEOTIDE SEQUENCE [LARGE SCALE GENOMIC DNA]</scope>
    <source>
        <strain evidence="9">ACS-171-V-Col2</strain>
    </source>
</reference>
<dbReference type="PANTHER" id="PTHR20855:SF3">
    <property type="entry name" value="LD03007P"/>
    <property type="match status" value="1"/>
</dbReference>
<keyword evidence="5" id="KW-0862">Zinc</keyword>
<protein>
    <submittedName>
        <fullName evidence="8">Hemolysin III family channel protein</fullName>
    </submittedName>
</protein>
<feature type="transmembrane region" description="Helical" evidence="7">
    <location>
        <begin position="151"/>
        <end position="168"/>
    </location>
</feature>
<dbReference type="AlphaFoldDB" id="K9EVK7"/>
<feature type="binding site" evidence="5">
    <location>
        <position position="83"/>
    </location>
    <ligand>
        <name>Zn(2+)</name>
        <dbReference type="ChEBI" id="CHEBI:29105"/>
    </ligand>
</feature>
<gene>
    <name evidence="8" type="ORF">HMPREF9233_01145</name>
</gene>
<keyword evidence="3 7" id="KW-1133">Transmembrane helix</keyword>
<dbReference type="GO" id="GO:0046872">
    <property type="term" value="F:metal ion binding"/>
    <property type="evidence" value="ECO:0007669"/>
    <property type="project" value="UniProtKB-KW"/>
</dbReference>
<keyword evidence="2 7" id="KW-0812">Transmembrane</keyword>
<feature type="region of interest" description="Disordered" evidence="6">
    <location>
        <begin position="1"/>
        <end position="21"/>
    </location>
</feature>
<feature type="binding site" evidence="5">
    <location>
        <position position="216"/>
    </location>
    <ligand>
        <name>Zn(2+)</name>
        <dbReference type="ChEBI" id="CHEBI:29105"/>
    </ligand>
</feature>
<feature type="transmembrane region" description="Helical" evidence="7">
    <location>
        <begin position="180"/>
        <end position="199"/>
    </location>
</feature>
<feature type="transmembrane region" description="Helical" evidence="7">
    <location>
        <begin position="214"/>
        <end position="234"/>
    </location>
</feature>
<evidence type="ECO:0000256" key="2">
    <source>
        <dbReference type="ARBA" id="ARBA00022692"/>
    </source>
</evidence>
<feature type="transmembrane region" description="Helical" evidence="7">
    <location>
        <begin position="35"/>
        <end position="56"/>
    </location>
</feature>
<evidence type="ECO:0000256" key="4">
    <source>
        <dbReference type="ARBA" id="ARBA00023136"/>
    </source>
</evidence>
<dbReference type="eggNOG" id="COG1272">
    <property type="taxonomic scope" value="Bacteria"/>
</dbReference>
<dbReference type="STRING" id="202789.GCA_001457435_00969"/>
<keyword evidence="9" id="KW-1185">Reference proteome</keyword>
<organism evidence="8 9">
    <name type="scientific">Actinobaculum massiliense ACS-171-V-Col2</name>
    <dbReference type="NCBI Taxonomy" id="883066"/>
    <lineage>
        <taxon>Bacteria</taxon>
        <taxon>Bacillati</taxon>
        <taxon>Actinomycetota</taxon>
        <taxon>Actinomycetes</taxon>
        <taxon>Actinomycetales</taxon>
        <taxon>Actinomycetaceae</taxon>
        <taxon>Actinobaculum</taxon>
    </lineage>
</organism>
<evidence type="ECO:0000256" key="3">
    <source>
        <dbReference type="ARBA" id="ARBA00022989"/>
    </source>
</evidence>
<feature type="binding site" evidence="5">
    <location>
        <position position="212"/>
    </location>
    <ligand>
        <name>Zn(2+)</name>
        <dbReference type="ChEBI" id="CHEBI:29105"/>
    </ligand>
</feature>
<feature type="transmembrane region" description="Helical" evidence="7">
    <location>
        <begin position="126"/>
        <end position="145"/>
    </location>
</feature>
<evidence type="ECO:0000313" key="8">
    <source>
        <dbReference type="EMBL" id="EKU95007.1"/>
    </source>
</evidence>
<evidence type="ECO:0000256" key="6">
    <source>
        <dbReference type="SAM" id="MobiDB-lite"/>
    </source>
</evidence>
<dbReference type="InterPro" id="IPR004254">
    <property type="entry name" value="AdipoR/HlyIII-related"/>
</dbReference>
<feature type="transmembrane region" description="Helical" evidence="7">
    <location>
        <begin position="101"/>
        <end position="119"/>
    </location>
</feature>
<evidence type="ECO:0000256" key="5">
    <source>
        <dbReference type="PIRSR" id="PIRSR604254-1"/>
    </source>
</evidence>
<keyword evidence="4 7" id="KW-0472">Membrane</keyword>
<dbReference type="Proteomes" id="UP000009888">
    <property type="component" value="Unassembled WGS sequence"/>
</dbReference>
<dbReference type="RefSeq" id="WP_007001351.1">
    <property type="nucleotide sequence ID" value="NZ_JH992955.1"/>
</dbReference>
<keyword evidence="5" id="KW-0479">Metal-binding</keyword>
<comment type="caution">
    <text evidence="8">The sequence shown here is derived from an EMBL/GenBank/DDBJ whole genome shotgun (WGS) entry which is preliminary data.</text>
</comment>
<dbReference type="PATRIC" id="fig|883066.3.peg.1204"/>
<proteinExistence type="predicted"/>
<sequence length="235" mass="26216">MEAATHGPHRQRTFAQRRQERKDRLEALPKPKLRGWQHAFVAPCALAVGIVQICLASTVPLKIACAVFMASAVILFGHSATYHLGKWSQPVHRVLRRIDHSNIFILIAGTYTPLTIALLSTSHATLCLSIVWGGAIAGVLLSNFWPSAPRWIYVPLYVMLGWVAVWFIPEMLHSGGAAVIWLIFLGGVAYTIGAMSYGFRWPNPWPRYWGFHEFFHLGTVAGYVLHAIAVFFAIL</sequence>
<comment type="subcellular location">
    <subcellularLocation>
        <location evidence="1">Membrane</location>
        <topology evidence="1">Multi-pass membrane protein</topology>
    </subcellularLocation>
</comment>
<dbReference type="PANTHER" id="PTHR20855">
    <property type="entry name" value="ADIPOR/PROGESTIN RECEPTOR-RELATED"/>
    <property type="match status" value="1"/>
</dbReference>
<accession>K9EVK7</accession>
<dbReference type="HOGENOM" id="CLU_051078_2_2_11"/>
<evidence type="ECO:0000313" key="9">
    <source>
        <dbReference type="Proteomes" id="UP000009888"/>
    </source>
</evidence>
<dbReference type="GO" id="GO:0016020">
    <property type="term" value="C:membrane"/>
    <property type="evidence" value="ECO:0007669"/>
    <property type="project" value="UniProtKB-SubCell"/>
</dbReference>
<dbReference type="EMBL" id="AGWL01000006">
    <property type="protein sequence ID" value="EKU95007.1"/>
    <property type="molecule type" value="Genomic_DNA"/>
</dbReference>
<name>K9EVK7_9ACTO</name>
<feature type="transmembrane region" description="Helical" evidence="7">
    <location>
        <begin position="63"/>
        <end position="81"/>
    </location>
</feature>
<evidence type="ECO:0000256" key="1">
    <source>
        <dbReference type="ARBA" id="ARBA00004141"/>
    </source>
</evidence>
<evidence type="ECO:0000256" key="7">
    <source>
        <dbReference type="SAM" id="Phobius"/>
    </source>
</evidence>
<dbReference type="Pfam" id="PF03006">
    <property type="entry name" value="HlyIII"/>
    <property type="match status" value="1"/>
</dbReference>